<feature type="signal peptide" evidence="1">
    <location>
        <begin position="1"/>
        <end position="21"/>
    </location>
</feature>
<protein>
    <submittedName>
        <fullName evidence="2">Type VI secretion system-associated protein TagO</fullName>
    </submittedName>
</protein>
<keyword evidence="1" id="KW-0732">Signal</keyword>
<sequence>MLQGKGWILFGLLFSAASCYAEEHQLSDAKACVLIKSKLERLYCFDQAFMTPLAANSTEDVAQVRGTEWIRAHASEATRQGETHFLFGAEKDKPNNIWLTASAIGAIPPRPILMLSCIDEISRVELIIPEEISEGSVRVGVNKPSSQGQLWMSDNSGLVFRTGRGIPAIHVMKSMLSGDTVSFRSDNAVFNDLQFDGTGLSQAITSLQKACRW</sequence>
<keyword evidence="3" id="KW-1185">Reference proteome</keyword>
<dbReference type="EMBL" id="VKGK01000020">
    <property type="protein sequence ID" value="TRY13327.1"/>
    <property type="molecule type" value="Genomic_DNA"/>
</dbReference>
<reference evidence="3" key="1">
    <citation type="submission" date="2019-07" db="EMBL/GenBank/DDBJ databases">
        <title>Shewanella sp. YLB-08 draft genomic sequence.</title>
        <authorList>
            <person name="Yu L."/>
        </authorList>
    </citation>
    <scope>NUCLEOTIDE SEQUENCE [LARGE SCALE GENOMIC DNA]</scope>
    <source>
        <strain evidence="3">JCM 20706</strain>
    </source>
</reference>
<evidence type="ECO:0000313" key="3">
    <source>
        <dbReference type="Proteomes" id="UP000318126"/>
    </source>
</evidence>
<feature type="chain" id="PRO_5021698258" evidence="1">
    <location>
        <begin position="22"/>
        <end position="213"/>
    </location>
</feature>
<accession>A0A553JLJ8</accession>
<dbReference type="PROSITE" id="PS51257">
    <property type="entry name" value="PROKAR_LIPOPROTEIN"/>
    <property type="match status" value="1"/>
</dbReference>
<gene>
    <name evidence="2" type="primary">tagO</name>
    <name evidence="2" type="ORF">FN961_15890</name>
</gene>
<comment type="caution">
    <text evidence="2">The sequence shown here is derived from an EMBL/GenBank/DDBJ whole genome shotgun (WGS) entry which is preliminary data.</text>
</comment>
<dbReference type="RefSeq" id="WP_144041165.1">
    <property type="nucleotide sequence ID" value="NZ_BMPL01000044.1"/>
</dbReference>
<evidence type="ECO:0000256" key="1">
    <source>
        <dbReference type="SAM" id="SignalP"/>
    </source>
</evidence>
<dbReference type="AlphaFoldDB" id="A0A553JLJ8"/>
<dbReference type="OrthoDB" id="7831428at2"/>
<dbReference type="NCBIfam" id="TIGR03360">
    <property type="entry name" value="VI_minor_1"/>
    <property type="match status" value="1"/>
</dbReference>
<evidence type="ECO:0000313" key="2">
    <source>
        <dbReference type="EMBL" id="TRY13327.1"/>
    </source>
</evidence>
<organism evidence="2 3">
    <name type="scientific">Shewanella hanedai</name>
    <name type="common">Alteromonas hanedai</name>
    <dbReference type="NCBI Taxonomy" id="25"/>
    <lineage>
        <taxon>Bacteria</taxon>
        <taxon>Pseudomonadati</taxon>
        <taxon>Pseudomonadota</taxon>
        <taxon>Gammaproteobacteria</taxon>
        <taxon>Alteromonadales</taxon>
        <taxon>Shewanellaceae</taxon>
        <taxon>Shewanella</taxon>
    </lineage>
</organism>
<name>A0A553JLJ8_SHEHA</name>
<dbReference type="InterPro" id="IPR017738">
    <property type="entry name" value="T6SS-assoc_VCA0118"/>
</dbReference>
<proteinExistence type="predicted"/>
<dbReference type="Proteomes" id="UP000318126">
    <property type="component" value="Unassembled WGS sequence"/>
</dbReference>
<dbReference type="Pfam" id="PF11319">
    <property type="entry name" value="VasI"/>
    <property type="match status" value="1"/>
</dbReference>